<feature type="compositionally biased region" description="Polar residues" evidence="1">
    <location>
        <begin position="302"/>
        <end position="315"/>
    </location>
</feature>
<reference evidence="2 3" key="1">
    <citation type="journal article" date="2012" name="Nucleic Acids Res.">
        <title>Sequencing of the smallest Apicomplexan genome from the human pathogen Babesia microti.</title>
        <authorList>
            <person name="Cornillot E."/>
            <person name="Hadj-Kaddour K."/>
            <person name="Dassouli A."/>
            <person name="Noel B."/>
            <person name="Ranwez V."/>
            <person name="Vacherie B."/>
            <person name="Augagneur Y."/>
            <person name="Bres V."/>
            <person name="Duclos A."/>
            <person name="Randazzo S."/>
            <person name="Carcy B."/>
            <person name="Debierre-Grockiego F."/>
            <person name="Delbecq S."/>
            <person name="Moubri-Menage K."/>
            <person name="Shams-Eldin H."/>
            <person name="Usmani-Brown S."/>
            <person name="Bringaud F."/>
            <person name="Wincker P."/>
            <person name="Vivares C.P."/>
            <person name="Schwarz R.T."/>
            <person name="Schetters T.P."/>
            <person name="Krause P.J."/>
            <person name="Gorenflot A."/>
            <person name="Berry V."/>
            <person name="Barbe V."/>
            <person name="Ben Mamoun C."/>
        </authorList>
    </citation>
    <scope>NUCLEOTIDE SEQUENCE [LARGE SCALE GENOMIC DNA]</scope>
    <source>
        <strain evidence="2 3">RI</strain>
    </source>
</reference>
<gene>
    <name evidence="2" type="ORF">BmR1_04g05195</name>
</gene>
<reference evidence="2 3" key="2">
    <citation type="journal article" date="2013" name="PLoS ONE">
        <title>Whole genome mapping and re-organization of the nuclear and mitochondrial genomes of Babesia microti isolates.</title>
        <authorList>
            <person name="Cornillot E."/>
            <person name="Dassouli A."/>
            <person name="Garg A."/>
            <person name="Pachikara N."/>
            <person name="Randazzo S."/>
            <person name="Depoix D."/>
            <person name="Carcy B."/>
            <person name="Delbecq S."/>
            <person name="Frutos R."/>
            <person name="Silva J.C."/>
            <person name="Sutton R."/>
            <person name="Krause P.J."/>
            <person name="Mamoun C.B."/>
        </authorList>
    </citation>
    <scope>NUCLEOTIDE SEQUENCE [LARGE SCALE GENOMIC DNA]</scope>
    <source>
        <strain evidence="2 3">RI</strain>
    </source>
</reference>
<dbReference type="VEuPathDB" id="PiroplasmaDB:BmR1_04g05195"/>
<feature type="compositionally biased region" description="Low complexity" evidence="1">
    <location>
        <begin position="502"/>
        <end position="521"/>
    </location>
</feature>
<organism evidence="2 3">
    <name type="scientific">Babesia microti (strain RI)</name>
    <dbReference type="NCBI Taxonomy" id="1133968"/>
    <lineage>
        <taxon>Eukaryota</taxon>
        <taxon>Sar</taxon>
        <taxon>Alveolata</taxon>
        <taxon>Apicomplexa</taxon>
        <taxon>Aconoidasida</taxon>
        <taxon>Piroplasmida</taxon>
        <taxon>Babesiidae</taxon>
        <taxon>Babesia</taxon>
    </lineage>
</organism>
<dbReference type="KEGG" id="bmic:BmR1_04g05195"/>
<accession>A0A1N6LXC8</accession>
<dbReference type="EMBL" id="LN871599">
    <property type="protein sequence ID" value="SIO73525.1"/>
    <property type="molecule type" value="Genomic_DNA"/>
</dbReference>
<name>A0A1N6LXC8_BABMR</name>
<feature type="compositionally biased region" description="Polar residues" evidence="1">
    <location>
        <begin position="359"/>
        <end position="368"/>
    </location>
</feature>
<evidence type="ECO:0000256" key="1">
    <source>
        <dbReference type="SAM" id="MobiDB-lite"/>
    </source>
</evidence>
<protein>
    <submittedName>
        <fullName evidence="2">Uncharacterized protein</fullName>
    </submittedName>
</protein>
<feature type="compositionally biased region" description="Polar residues" evidence="1">
    <location>
        <begin position="60"/>
        <end position="81"/>
    </location>
</feature>
<keyword evidence="3" id="KW-1185">Reference proteome</keyword>
<feature type="region of interest" description="Disordered" evidence="1">
    <location>
        <begin position="1"/>
        <end position="81"/>
    </location>
</feature>
<reference evidence="2 3" key="3">
    <citation type="journal article" date="2016" name="Sci. Rep.">
        <title>Genome-wide diversity and gene expression profiling of Babesia microti isolates identify polymorphic genes that mediate host-pathogen interactions.</title>
        <authorList>
            <person name="Silva J.C."/>
            <person name="Cornillot E."/>
            <person name="McCracken C."/>
            <person name="Usmani-Brown S."/>
            <person name="Dwivedi A."/>
            <person name="Ifeonu O.O."/>
            <person name="Crabtree J."/>
            <person name="Gotia H.T."/>
            <person name="Virji A.Z."/>
            <person name="Reynes C."/>
            <person name="Colinge J."/>
            <person name="Kumar V."/>
            <person name="Lawres L."/>
            <person name="Pazzi J.E."/>
            <person name="Pablo J.V."/>
            <person name="Hung C."/>
            <person name="Brancato J."/>
            <person name="Kumari P."/>
            <person name="Orvis J."/>
            <person name="Tretina K."/>
            <person name="Chibucos M."/>
            <person name="Ott S."/>
            <person name="Sadzewicz L."/>
            <person name="Sengamalay N."/>
            <person name="Shetty A.C."/>
            <person name="Su Q."/>
            <person name="Tallon L."/>
            <person name="Fraser C.M."/>
            <person name="Frutos R."/>
            <person name="Molina D.M."/>
            <person name="Krause P.J."/>
            <person name="Ben Mamoun C."/>
        </authorList>
    </citation>
    <scope>NUCLEOTIDE SEQUENCE [LARGE SCALE GENOMIC DNA]</scope>
    <source>
        <strain evidence="2 3">RI</strain>
    </source>
</reference>
<feature type="compositionally biased region" description="Polar residues" evidence="1">
    <location>
        <begin position="374"/>
        <end position="387"/>
    </location>
</feature>
<evidence type="ECO:0000313" key="3">
    <source>
        <dbReference type="Proteomes" id="UP000002899"/>
    </source>
</evidence>
<dbReference type="GeneID" id="24425683"/>
<proteinExistence type="predicted"/>
<dbReference type="RefSeq" id="XP_021337617.1">
    <property type="nucleotide sequence ID" value="XM_021482361.1"/>
</dbReference>
<dbReference type="Proteomes" id="UP000002899">
    <property type="component" value="Chromosome IV"/>
</dbReference>
<evidence type="ECO:0000313" key="2">
    <source>
        <dbReference type="EMBL" id="SIO73525.1"/>
    </source>
</evidence>
<feature type="region of interest" description="Disordered" evidence="1">
    <location>
        <begin position="359"/>
        <end position="391"/>
    </location>
</feature>
<sequence>MSTHVSHISSHHPSTHAHTSDLLYPPSHKASTHASTYKPSSHKQSSHISSLKASKHHPSTHASTRASSHRLPSQNASVNHSVHPSMYSMQDFGEDSELYEPTPVEDQELLADNCYDNYQLMISVFLKLSKEFEKISDEVDECIKMAQKAFEMVDFTQYDDPAQYDEPLQLEEDPFGDSASEVPMKSSVRFSYKNIIHDDPNIAPSCIPLSSTNQTMSYNPSSASFGRALSQPISLSADRISNASMLTKNPSIARSIMTAKSFGGEKSVASLNKSIAASIISGKSLAETSRTISKKVLEDNKSVLSSKSNNRSDVQSFAAGSMSNKSAARSRMSHATLANPSIAGSIARSRVSHATLANPSIARSNSKSRVSHATLANPSIARSNSKSRVSHATLANPSIAGSVKGNSLKARSMLGSEIMPKSMSEKSVVVEEPMSIHQSLSEKENPQGSLSLGRSMMSGIKSIMTQGKSMVMGQSGSFASQTKGSDCNSVRESKMTMRSQNSKASAKSGFGASLGSKSGLGQENPNGTPSMMSRIKSFFSRASTQNNEQEIEDDEHIDPLAVQQRFVDLWERIIGKLLVTSNQFKALSDMTKDPAIVPNDAFEVPIMELPTHADGQPLSADELIHALHNTMIPQKQNQSKVHSLIINVIVAHCEIRNAERFLQQLSEKMEIQPKRLKSLSAKRIERTKMIVKQCGDELVSTDSHYENYINSYYEALERDYPPALGTLEDPPLKHSPTCPSQIEAQELAIYEIRDQYIREKISTFDDLVTSWLLDYTNICREAGEQMTVQDENLGQD</sequence>
<feature type="region of interest" description="Disordered" evidence="1">
    <location>
        <begin position="492"/>
        <end position="532"/>
    </location>
</feature>
<feature type="region of interest" description="Disordered" evidence="1">
    <location>
        <begin position="301"/>
        <end position="334"/>
    </location>
</feature>
<dbReference type="AlphaFoldDB" id="A0A1N6LXC8"/>